<dbReference type="EMBL" id="CP002457">
    <property type="protein sequence ID" value="ADV53627.1"/>
    <property type="molecule type" value="Genomic_DNA"/>
</dbReference>
<dbReference type="PATRIC" id="fig|399804.5.peg.1180"/>
<sequence length="146" mass="17346">MEEQHHSFSVKASFDQRLSLVVFMCVCSSSFLIWPYTEHWLVALLRLGLFLLSVSFLIWQLWRLKDWRLSFMLNGKGDGRLSTGEHFRILRRTWVTPFVCMIYIDVEEKTRLVLLWADMFTGVDYRHLCRLLLKAKMLQAKSQAEI</sequence>
<gene>
    <name evidence="2" type="ordered locus">Sput200_1156</name>
</gene>
<feature type="transmembrane region" description="Helical" evidence="1">
    <location>
        <begin position="20"/>
        <end position="37"/>
    </location>
</feature>
<proteinExistence type="predicted"/>
<dbReference type="AlphaFoldDB" id="E6XNS4"/>
<dbReference type="KEGG" id="shp:Sput200_1156"/>
<organism evidence="2 3">
    <name type="scientific">Shewanella putrefaciens (strain 200)</name>
    <dbReference type="NCBI Taxonomy" id="399804"/>
    <lineage>
        <taxon>Bacteria</taxon>
        <taxon>Pseudomonadati</taxon>
        <taxon>Pseudomonadota</taxon>
        <taxon>Gammaproteobacteria</taxon>
        <taxon>Alteromonadales</taxon>
        <taxon>Shewanellaceae</taxon>
        <taxon>Shewanella</taxon>
    </lineage>
</organism>
<keyword evidence="1" id="KW-1133">Transmembrane helix</keyword>
<dbReference type="HOGENOM" id="CLU_1804886_0_0_6"/>
<name>E6XNS4_SHEP2</name>
<evidence type="ECO:0000313" key="3">
    <source>
        <dbReference type="Proteomes" id="UP000008209"/>
    </source>
</evidence>
<evidence type="ECO:0008006" key="4">
    <source>
        <dbReference type="Google" id="ProtNLM"/>
    </source>
</evidence>
<dbReference type="InterPro" id="IPR009883">
    <property type="entry name" value="YgfX"/>
</dbReference>
<protein>
    <recommendedName>
        <fullName evidence="4">Toxin CptA</fullName>
    </recommendedName>
</protein>
<feature type="transmembrane region" description="Helical" evidence="1">
    <location>
        <begin position="43"/>
        <end position="62"/>
    </location>
</feature>
<dbReference type="Pfam" id="PF07254">
    <property type="entry name" value="Cpta_toxin"/>
    <property type="match status" value="1"/>
</dbReference>
<keyword evidence="1" id="KW-0812">Transmembrane</keyword>
<reference evidence="2 3" key="1">
    <citation type="submission" date="2011-01" db="EMBL/GenBank/DDBJ databases">
        <title>Complete sequence of Shewanella putrefaciens 200.</title>
        <authorList>
            <consortium name="US DOE Joint Genome Institute"/>
            <person name="Lucas S."/>
            <person name="Copeland A."/>
            <person name="Lapidus A."/>
            <person name="Cheng J.-F."/>
            <person name="Bruce D."/>
            <person name="Goodwin L."/>
            <person name="Pitluck S."/>
            <person name="Munk A.C."/>
            <person name="Detter J.C."/>
            <person name="Han C."/>
            <person name="Tapia R."/>
            <person name="Land M."/>
            <person name="Hauser L."/>
            <person name="Chang Y.-J."/>
            <person name="Jeffries C."/>
            <person name="Kyrpides N."/>
            <person name="Ivanova N."/>
            <person name="Mikhailova N."/>
            <person name="Kolker E."/>
            <person name="Lawrence C."/>
            <person name="McCue L.A."/>
            <person name="DiChristina T."/>
            <person name="Nealson K."/>
            <person name="Fredrickson J.K."/>
            <person name="Woyke T."/>
        </authorList>
    </citation>
    <scope>NUCLEOTIDE SEQUENCE [LARGE SCALE GENOMIC DNA]</scope>
    <source>
        <strain evidence="2 3">200</strain>
    </source>
</reference>
<dbReference type="OrthoDB" id="6399627at2"/>
<evidence type="ECO:0000256" key="1">
    <source>
        <dbReference type="SAM" id="Phobius"/>
    </source>
</evidence>
<dbReference type="Proteomes" id="UP000008209">
    <property type="component" value="Chromosome"/>
</dbReference>
<accession>E6XNS4</accession>
<evidence type="ECO:0000313" key="2">
    <source>
        <dbReference type="EMBL" id="ADV53627.1"/>
    </source>
</evidence>
<keyword evidence="1" id="KW-0472">Membrane</keyword>